<name>A0A0C3H9C2_OIDMZ</name>
<reference evidence="2" key="2">
    <citation type="submission" date="2015-01" db="EMBL/GenBank/DDBJ databases">
        <title>Evolutionary Origins and Diversification of the Mycorrhizal Mutualists.</title>
        <authorList>
            <consortium name="DOE Joint Genome Institute"/>
            <consortium name="Mycorrhizal Genomics Consortium"/>
            <person name="Kohler A."/>
            <person name="Kuo A."/>
            <person name="Nagy L.G."/>
            <person name="Floudas D."/>
            <person name="Copeland A."/>
            <person name="Barry K.W."/>
            <person name="Cichocki N."/>
            <person name="Veneault-Fourrey C."/>
            <person name="LaButti K."/>
            <person name="Lindquist E.A."/>
            <person name="Lipzen A."/>
            <person name="Lundell T."/>
            <person name="Morin E."/>
            <person name="Murat C."/>
            <person name="Riley R."/>
            <person name="Ohm R."/>
            <person name="Sun H."/>
            <person name="Tunlid A."/>
            <person name="Henrissat B."/>
            <person name="Grigoriev I.V."/>
            <person name="Hibbett D.S."/>
            <person name="Martin F."/>
        </authorList>
    </citation>
    <scope>NUCLEOTIDE SEQUENCE [LARGE SCALE GENOMIC DNA]</scope>
    <source>
        <strain evidence="2">Zn</strain>
    </source>
</reference>
<organism evidence="1 2">
    <name type="scientific">Oidiodendron maius (strain Zn)</name>
    <dbReference type="NCBI Taxonomy" id="913774"/>
    <lineage>
        <taxon>Eukaryota</taxon>
        <taxon>Fungi</taxon>
        <taxon>Dikarya</taxon>
        <taxon>Ascomycota</taxon>
        <taxon>Pezizomycotina</taxon>
        <taxon>Leotiomycetes</taxon>
        <taxon>Leotiomycetes incertae sedis</taxon>
        <taxon>Myxotrichaceae</taxon>
        <taxon>Oidiodendron</taxon>
    </lineage>
</organism>
<reference evidence="1 2" key="1">
    <citation type="submission" date="2014-04" db="EMBL/GenBank/DDBJ databases">
        <authorList>
            <consortium name="DOE Joint Genome Institute"/>
            <person name="Kuo A."/>
            <person name="Martino E."/>
            <person name="Perotto S."/>
            <person name="Kohler A."/>
            <person name="Nagy L.G."/>
            <person name="Floudas D."/>
            <person name="Copeland A."/>
            <person name="Barry K.W."/>
            <person name="Cichocki N."/>
            <person name="Veneault-Fourrey C."/>
            <person name="LaButti K."/>
            <person name="Lindquist E.A."/>
            <person name="Lipzen A."/>
            <person name="Lundell T."/>
            <person name="Morin E."/>
            <person name="Murat C."/>
            <person name="Sun H."/>
            <person name="Tunlid A."/>
            <person name="Henrissat B."/>
            <person name="Grigoriev I.V."/>
            <person name="Hibbett D.S."/>
            <person name="Martin F."/>
            <person name="Nordberg H.P."/>
            <person name="Cantor M.N."/>
            <person name="Hua S.X."/>
        </authorList>
    </citation>
    <scope>NUCLEOTIDE SEQUENCE [LARGE SCALE GENOMIC DNA]</scope>
    <source>
        <strain evidence="1 2">Zn</strain>
    </source>
</reference>
<sequence>MALRLGSRLCQQFQCYRCMPLLASLGYRTELIPSRKLAFSIANSHEANSGQWLGVVHL</sequence>
<dbReference type="Proteomes" id="UP000054321">
    <property type="component" value="Unassembled WGS sequence"/>
</dbReference>
<accession>A0A0C3H9C2</accession>
<evidence type="ECO:0000313" key="1">
    <source>
        <dbReference type="EMBL" id="KIN04846.1"/>
    </source>
</evidence>
<keyword evidence="2" id="KW-1185">Reference proteome</keyword>
<dbReference type="AlphaFoldDB" id="A0A0C3H9C2"/>
<evidence type="ECO:0000313" key="2">
    <source>
        <dbReference type="Proteomes" id="UP000054321"/>
    </source>
</evidence>
<feature type="non-terminal residue" evidence="1">
    <location>
        <position position="58"/>
    </location>
</feature>
<dbReference type="EMBL" id="KN832872">
    <property type="protein sequence ID" value="KIN04846.1"/>
    <property type="molecule type" value="Genomic_DNA"/>
</dbReference>
<proteinExistence type="predicted"/>
<dbReference type="InParanoid" id="A0A0C3H9C2"/>
<gene>
    <name evidence="1" type="ORF">OIDMADRAFT_17729</name>
</gene>
<protein>
    <submittedName>
        <fullName evidence="1">Uncharacterized protein</fullName>
    </submittedName>
</protein>
<dbReference type="HOGENOM" id="CLU_2984579_0_0_1"/>